<feature type="compositionally biased region" description="Polar residues" evidence="2">
    <location>
        <begin position="302"/>
        <end position="329"/>
    </location>
</feature>
<dbReference type="InterPro" id="IPR043198">
    <property type="entry name" value="Cyclin/Ssn8"/>
</dbReference>
<dbReference type="Gene3D" id="1.10.472.10">
    <property type="entry name" value="Cyclin-like"/>
    <property type="match status" value="2"/>
</dbReference>
<dbReference type="Pfam" id="PF00134">
    <property type="entry name" value="Cyclin_N"/>
    <property type="match status" value="1"/>
</dbReference>
<dbReference type="EMBL" id="NHYE01000269">
    <property type="protein sequence ID" value="PPR06637.1"/>
    <property type="molecule type" value="Genomic_DNA"/>
</dbReference>
<keyword evidence="5" id="KW-1185">Reference proteome</keyword>
<evidence type="ECO:0000256" key="2">
    <source>
        <dbReference type="SAM" id="MobiDB-lite"/>
    </source>
</evidence>
<dbReference type="CDD" id="cd20546">
    <property type="entry name" value="CYCLIN_SpCG1C_ScCTK2-like_rpt2"/>
    <property type="match status" value="1"/>
</dbReference>
<evidence type="ECO:0000259" key="3">
    <source>
        <dbReference type="SMART" id="SM00385"/>
    </source>
</evidence>
<dbReference type="OrthoDB" id="25002at2759"/>
<comment type="caution">
    <text evidence="4">The sequence shown here is derived from an EMBL/GenBank/DDBJ whole genome shotgun (WGS) entry which is preliminary data.</text>
</comment>
<proteinExistence type="inferred from homology"/>
<dbReference type="SMART" id="SM00385">
    <property type="entry name" value="CYCLIN"/>
    <property type="match status" value="2"/>
</dbReference>
<dbReference type="AlphaFoldDB" id="A0A409YUC7"/>
<dbReference type="InterPro" id="IPR006671">
    <property type="entry name" value="Cyclin_N"/>
</dbReference>
<dbReference type="InterPro" id="IPR036915">
    <property type="entry name" value="Cyclin-like_sf"/>
</dbReference>
<feature type="compositionally biased region" description="Pro residues" evidence="2">
    <location>
        <begin position="203"/>
        <end position="213"/>
    </location>
</feature>
<dbReference type="InterPro" id="IPR013763">
    <property type="entry name" value="Cyclin-like_dom"/>
</dbReference>
<dbReference type="GO" id="GO:0006357">
    <property type="term" value="P:regulation of transcription by RNA polymerase II"/>
    <property type="evidence" value="ECO:0007669"/>
    <property type="project" value="InterPro"/>
</dbReference>
<dbReference type="SUPFAM" id="SSF47954">
    <property type="entry name" value="Cyclin-like"/>
    <property type="match status" value="2"/>
</dbReference>
<feature type="domain" description="Cyclin-like" evidence="3">
    <location>
        <begin position="131"/>
        <end position="242"/>
    </location>
</feature>
<name>A0A409YUC7_9AGAR</name>
<accession>A0A409YUC7</accession>
<keyword evidence="1" id="KW-0195">Cyclin</keyword>
<dbReference type="PANTHER" id="PTHR10026">
    <property type="entry name" value="CYCLIN"/>
    <property type="match status" value="1"/>
</dbReference>
<gene>
    <name evidence="4" type="ORF">CVT26_001179</name>
</gene>
<dbReference type="STRING" id="231916.A0A409YUC7"/>
<feature type="region of interest" description="Disordered" evidence="2">
    <location>
        <begin position="287"/>
        <end position="329"/>
    </location>
</feature>
<dbReference type="Proteomes" id="UP000284706">
    <property type="component" value="Unassembled WGS sequence"/>
</dbReference>
<protein>
    <recommendedName>
        <fullName evidence="3">Cyclin-like domain-containing protein</fullName>
    </recommendedName>
</protein>
<dbReference type="InParanoid" id="A0A409YUC7"/>
<feature type="domain" description="Cyclin-like" evidence="3">
    <location>
        <begin position="14"/>
        <end position="118"/>
    </location>
</feature>
<reference evidence="4 5" key="1">
    <citation type="journal article" date="2018" name="Evol. Lett.">
        <title>Horizontal gene cluster transfer increased hallucinogenic mushroom diversity.</title>
        <authorList>
            <person name="Reynolds H.T."/>
            <person name="Vijayakumar V."/>
            <person name="Gluck-Thaler E."/>
            <person name="Korotkin H.B."/>
            <person name="Matheny P.B."/>
            <person name="Slot J.C."/>
        </authorList>
    </citation>
    <scope>NUCLEOTIDE SEQUENCE [LARGE SCALE GENOMIC DNA]</scope>
    <source>
        <strain evidence="4 5">SRW20</strain>
    </source>
</reference>
<dbReference type="GO" id="GO:0016538">
    <property type="term" value="F:cyclin-dependent protein serine/threonine kinase regulator activity"/>
    <property type="evidence" value="ECO:0007669"/>
    <property type="project" value="InterPro"/>
</dbReference>
<evidence type="ECO:0000313" key="5">
    <source>
        <dbReference type="Proteomes" id="UP000284706"/>
    </source>
</evidence>
<sequence length="329" mass="36174">MSTDASSQWFFSPNALTATPSSSPLEKEMPTSAMCTAATWFHRFYMRYSMEDFHRQDVAASCIFLATKTEECGRKLRDVARVYQAKVQNADISTIPADSKEVDLCQSAILLTEEVLLEALCFDFVVDSPHAELLDLFESLGSEMELREYAWSLAHDSTPLCILYPPRLIAVACYVLAQRIVDGSNSPSLDARISVTAPSTSLPTPPSHQPPSPDASRAVIDYYNLNESELRQVSEALDILLEFYSAQDQASYPYIAPIVAVPPPAQRGPRPRLFVSQAELSLIMTSGEANSQSASHEGLGRTPSSSHGGHTPLTQSEDSNRRPSFTMNT</sequence>
<evidence type="ECO:0000256" key="1">
    <source>
        <dbReference type="RuleBase" id="RU000383"/>
    </source>
</evidence>
<evidence type="ECO:0000313" key="4">
    <source>
        <dbReference type="EMBL" id="PPR06637.1"/>
    </source>
</evidence>
<organism evidence="4 5">
    <name type="scientific">Gymnopilus dilepis</name>
    <dbReference type="NCBI Taxonomy" id="231916"/>
    <lineage>
        <taxon>Eukaryota</taxon>
        <taxon>Fungi</taxon>
        <taxon>Dikarya</taxon>
        <taxon>Basidiomycota</taxon>
        <taxon>Agaricomycotina</taxon>
        <taxon>Agaricomycetes</taxon>
        <taxon>Agaricomycetidae</taxon>
        <taxon>Agaricales</taxon>
        <taxon>Agaricineae</taxon>
        <taxon>Hymenogastraceae</taxon>
        <taxon>Gymnopilus</taxon>
    </lineage>
</organism>
<feature type="region of interest" description="Disordered" evidence="2">
    <location>
        <begin position="196"/>
        <end position="216"/>
    </location>
</feature>
<comment type="similarity">
    <text evidence="1">Belongs to the cyclin family.</text>
</comment>
<dbReference type="FunCoup" id="A0A409YUC7">
    <property type="interactions" value="484"/>
</dbReference>